<dbReference type="InterPro" id="IPR039634">
    <property type="entry name" value="Bul1-like"/>
</dbReference>
<evidence type="ECO:0000259" key="2">
    <source>
        <dbReference type="Pfam" id="PF04426"/>
    </source>
</evidence>
<dbReference type="PANTHER" id="PTHR31904:SF1">
    <property type="entry name" value="BYPASS OF STOP CODON PROTEIN 5-RELATED"/>
    <property type="match status" value="1"/>
</dbReference>
<dbReference type="Pfam" id="PF04426">
    <property type="entry name" value="Bul1_C"/>
    <property type="match status" value="1"/>
</dbReference>
<sequence length="401" mass="44972">MSAMVSSLPPPYQEDFGETPPPRYGDANSIITSKSEEEQCNMETSEEIQVNLIDNNSSAPYTVGDLILADLIVLPKEDLHVDEIVVAFSLVISCVCHRGTVISRRHNKRAIVIHRIREEDLPEDRIFRSEFKYTFPLSISVPERLPNKDAHCMHCSQSHSLLPPSLGARYDYPPHLYHPADMPGAIARVTYGLRAALFKGNQKVRDHFQQLNFQPRYPSTDLVSPPPVPNMASKTFKKGLLFKKSSTGELTVTNVGRLLFNRAERTNNPTLLALSMGFTSTTNVSPPPAVQRVTCLFQAVTRVHPYGAAWANVDVVSKQAFELKDTKWRPTPNSPTIKNQFEYQTGVHVPIFSPCDEKTVVPSFSTCSLTREYRIEVKVHTDQDSITLHVPVTVIDDPYNS</sequence>
<dbReference type="PANTHER" id="PTHR31904">
    <property type="entry name" value="BYPASS OF STOP CODON PROTEIN 5-RELATED"/>
    <property type="match status" value="1"/>
</dbReference>
<name>A0A642V214_9ASCO</name>
<feature type="region of interest" description="Disordered" evidence="1">
    <location>
        <begin position="1"/>
        <end position="27"/>
    </location>
</feature>
<dbReference type="InterPro" id="IPR022794">
    <property type="entry name" value="Bul1_C"/>
</dbReference>
<dbReference type="VEuPathDB" id="FungiDB:TRICI_003841"/>
<keyword evidence="4" id="KW-1185">Reference proteome</keyword>
<dbReference type="OrthoDB" id="2283785at2759"/>
<dbReference type="Proteomes" id="UP000761534">
    <property type="component" value="Unassembled WGS sequence"/>
</dbReference>
<dbReference type="EMBL" id="SWFS01000287">
    <property type="protein sequence ID" value="KAA8911356.1"/>
    <property type="molecule type" value="Genomic_DNA"/>
</dbReference>
<dbReference type="AlphaFoldDB" id="A0A642V214"/>
<gene>
    <name evidence="3" type="ORF">TRICI_003841</name>
</gene>
<accession>A0A642V214</accession>
<proteinExistence type="predicted"/>
<reference evidence="3" key="1">
    <citation type="journal article" date="2019" name="G3 (Bethesda)">
        <title>Genome Assemblies of Two Rare Opportunistic Yeast Pathogens: Diutina rugosa (syn. Candida rugosa) and Trichomonascus ciferrii (syn. Candida ciferrii).</title>
        <authorList>
            <person name="Mixao V."/>
            <person name="Saus E."/>
            <person name="Hansen A.P."/>
            <person name="Lass-Florl C."/>
            <person name="Gabaldon T."/>
        </authorList>
    </citation>
    <scope>NUCLEOTIDE SEQUENCE</scope>
    <source>
        <strain evidence="3">CBS 4856</strain>
    </source>
</reference>
<evidence type="ECO:0000313" key="4">
    <source>
        <dbReference type="Proteomes" id="UP000761534"/>
    </source>
</evidence>
<comment type="caution">
    <text evidence="3">The sequence shown here is derived from an EMBL/GenBank/DDBJ whole genome shotgun (WGS) entry which is preliminary data.</text>
</comment>
<protein>
    <recommendedName>
        <fullName evidence="2">Bul1 C-terminal domain-containing protein</fullName>
    </recommendedName>
</protein>
<organism evidence="3 4">
    <name type="scientific">Trichomonascus ciferrii</name>
    <dbReference type="NCBI Taxonomy" id="44093"/>
    <lineage>
        <taxon>Eukaryota</taxon>
        <taxon>Fungi</taxon>
        <taxon>Dikarya</taxon>
        <taxon>Ascomycota</taxon>
        <taxon>Saccharomycotina</taxon>
        <taxon>Dipodascomycetes</taxon>
        <taxon>Dipodascales</taxon>
        <taxon>Trichomonascaceae</taxon>
        <taxon>Trichomonascus</taxon>
        <taxon>Trichomonascus ciferrii complex</taxon>
    </lineage>
</organism>
<feature type="domain" description="Bul1 C-terminal" evidence="2">
    <location>
        <begin position="338"/>
        <end position="394"/>
    </location>
</feature>
<evidence type="ECO:0000313" key="3">
    <source>
        <dbReference type="EMBL" id="KAA8911356.1"/>
    </source>
</evidence>
<evidence type="ECO:0000256" key="1">
    <source>
        <dbReference type="SAM" id="MobiDB-lite"/>
    </source>
</evidence>